<sequence length="307" mass="32724">MGWFSRRPDDDPTTAAATGGDAFADDGLAPLGRADADWLRSAALAGFTRIGVPGVEARADHLVDAAGKRYGLTNLAALLAQQDRAQWQGVVDTHVSSLALALRRAESTYDEVAHLLVARVMVEADLPVLPPDAGPSLGGGLCVRAAIDYPESVSVLYDDRLGGWEVTGDAALAGLRRLPAPAHETFEHDVHLFEAADFFGASRVLVHDELLDSVGLTDRPYGTLVVLPARALLGVHVLRDATVVHALHLMAQLARAGQSQPGAMSPHVYFRTPDGTLQQVTRYSDEKIDVLVEGAFADAMRAARLVD</sequence>
<organism evidence="1 2">
    <name type="scientific">Cellulomonas uda</name>
    <dbReference type="NCBI Taxonomy" id="1714"/>
    <lineage>
        <taxon>Bacteria</taxon>
        <taxon>Bacillati</taxon>
        <taxon>Actinomycetota</taxon>
        <taxon>Actinomycetes</taxon>
        <taxon>Micrococcales</taxon>
        <taxon>Cellulomonadaceae</taxon>
        <taxon>Cellulomonas</taxon>
    </lineage>
</organism>
<reference evidence="1 2" key="1">
    <citation type="submission" date="2019-06" db="EMBL/GenBank/DDBJ databases">
        <title>Whole genome shotgun sequence of Cellulomonas uda NBRC 3747.</title>
        <authorList>
            <person name="Hosoyama A."/>
            <person name="Uohara A."/>
            <person name="Ohji S."/>
            <person name="Ichikawa N."/>
        </authorList>
    </citation>
    <scope>NUCLEOTIDE SEQUENCE [LARGE SCALE GENOMIC DNA]</scope>
    <source>
        <strain evidence="1 2">NBRC 3747</strain>
    </source>
</reference>
<dbReference type="EMBL" id="BJLP01000045">
    <property type="protein sequence ID" value="GEA82047.1"/>
    <property type="molecule type" value="Genomic_DNA"/>
</dbReference>
<accession>A0A4Y3KDI3</accession>
<dbReference type="RefSeq" id="WP_141321532.1">
    <property type="nucleotide sequence ID" value="NZ_BJLP01000045.1"/>
</dbReference>
<evidence type="ECO:0000313" key="2">
    <source>
        <dbReference type="Proteomes" id="UP000315842"/>
    </source>
</evidence>
<name>A0A4Y3KDI3_CELUD</name>
<protein>
    <submittedName>
        <fullName evidence="1">Uncharacterized protein</fullName>
    </submittedName>
</protein>
<keyword evidence="2" id="KW-1185">Reference proteome</keyword>
<dbReference type="Proteomes" id="UP000315842">
    <property type="component" value="Unassembled WGS sequence"/>
</dbReference>
<evidence type="ECO:0000313" key="1">
    <source>
        <dbReference type="EMBL" id="GEA82047.1"/>
    </source>
</evidence>
<comment type="caution">
    <text evidence="1">The sequence shown here is derived from an EMBL/GenBank/DDBJ whole genome shotgun (WGS) entry which is preliminary data.</text>
</comment>
<dbReference type="AlphaFoldDB" id="A0A4Y3KDI3"/>
<gene>
    <name evidence="1" type="ORF">CUD01_24910</name>
</gene>
<proteinExistence type="predicted"/>